<dbReference type="Proteomes" id="UP001356095">
    <property type="component" value="Unassembled WGS sequence"/>
</dbReference>
<dbReference type="InterPro" id="IPR023214">
    <property type="entry name" value="HAD_sf"/>
</dbReference>
<dbReference type="InterPro" id="IPR036412">
    <property type="entry name" value="HAD-like_sf"/>
</dbReference>
<reference evidence="2 3" key="1">
    <citation type="submission" date="2023-08" db="EMBL/GenBank/DDBJ databases">
        <authorList>
            <person name="Girao M."/>
            <person name="Carvalho M.F."/>
        </authorList>
    </citation>
    <scope>NUCLEOTIDE SEQUENCE [LARGE SCALE GENOMIC DNA]</scope>
    <source>
        <strain evidence="2 3">CT-R113</strain>
    </source>
</reference>
<accession>A0ABU7KDM5</accession>
<dbReference type="SUPFAM" id="SSF56784">
    <property type="entry name" value="HAD-like"/>
    <property type="match status" value="1"/>
</dbReference>
<sequence>MSTLYATRGLPGSGKSTLARAWVAEDPTSRARVNGDDLRQMLTGGYVKAAEHRAGMVRDSAALSLLRSGVDVVVDNTHLRARALRGLAEVARRAGAEFEVWDLTDVDVEECIRRDAARPEPVGEDVIRGMHQRFLKGRTLPLPAPTLGDLPVVAAPYRPAPGTPRAVLVDVDGTVALMGDRGPYDWGRVGEDAPNRSVIDVAVALHTDGHVLVVMSGRSEVCRDATVAWLSEHLRSPFVGPFMRAEGDHRKDSVVKAELFDAHVRDHYDITAVLDDRRQVVDMWRSMGLVTLQVAEGEF</sequence>
<dbReference type="InterPro" id="IPR056782">
    <property type="entry name" value="HAD_PNKP"/>
</dbReference>
<dbReference type="InterPro" id="IPR027417">
    <property type="entry name" value="P-loop_NTPase"/>
</dbReference>
<evidence type="ECO:0000259" key="1">
    <source>
        <dbReference type="Pfam" id="PF25109"/>
    </source>
</evidence>
<comment type="caution">
    <text evidence="2">The sequence shown here is derived from an EMBL/GenBank/DDBJ whole genome shotgun (WGS) entry which is preliminary data.</text>
</comment>
<keyword evidence="3" id="KW-1185">Reference proteome</keyword>
<dbReference type="Pfam" id="PF13671">
    <property type="entry name" value="AAA_33"/>
    <property type="match status" value="1"/>
</dbReference>
<protein>
    <submittedName>
        <fullName evidence="2">AAA family ATPase</fullName>
    </submittedName>
</protein>
<dbReference type="Gene3D" id="3.40.50.1000">
    <property type="entry name" value="HAD superfamily/HAD-like"/>
    <property type="match status" value="1"/>
</dbReference>
<feature type="domain" description="Polynucleotide kinase PNKP phosphatase" evidence="1">
    <location>
        <begin position="164"/>
        <end position="299"/>
    </location>
</feature>
<name>A0ABU7KDM5_9ACTN</name>
<proteinExistence type="predicted"/>
<organism evidence="2 3">
    <name type="scientific">Nocardiopsis codii</name>
    <dbReference type="NCBI Taxonomy" id="3065942"/>
    <lineage>
        <taxon>Bacteria</taxon>
        <taxon>Bacillati</taxon>
        <taxon>Actinomycetota</taxon>
        <taxon>Actinomycetes</taxon>
        <taxon>Streptosporangiales</taxon>
        <taxon>Nocardiopsidaceae</taxon>
        <taxon>Nocardiopsis</taxon>
    </lineage>
</organism>
<dbReference type="RefSeq" id="WP_330093901.1">
    <property type="nucleotide sequence ID" value="NZ_JAUZMY010000026.1"/>
</dbReference>
<dbReference type="Gene3D" id="3.40.50.300">
    <property type="entry name" value="P-loop containing nucleotide triphosphate hydrolases"/>
    <property type="match status" value="1"/>
</dbReference>
<dbReference type="SUPFAM" id="SSF52540">
    <property type="entry name" value="P-loop containing nucleoside triphosphate hydrolases"/>
    <property type="match status" value="1"/>
</dbReference>
<dbReference type="Pfam" id="PF25109">
    <property type="entry name" value="HAD_PNKP"/>
    <property type="match status" value="1"/>
</dbReference>
<gene>
    <name evidence="2" type="ORF">Q8791_23215</name>
</gene>
<evidence type="ECO:0000313" key="2">
    <source>
        <dbReference type="EMBL" id="MEE2040132.1"/>
    </source>
</evidence>
<dbReference type="EMBL" id="JAUZMY010000026">
    <property type="protein sequence ID" value="MEE2040132.1"/>
    <property type="molecule type" value="Genomic_DNA"/>
</dbReference>
<evidence type="ECO:0000313" key="3">
    <source>
        <dbReference type="Proteomes" id="UP001356095"/>
    </source>
</evidence>